<dbReference type="Proteomes" id="UP001177260">
    <property type="component" value="Unassembled WGS sequence"/>
</dbReference>
<reference evidence="1 2" key="1">
    <citation type="journal article" date="2023" name="ACS Omega">
        <title>Identification of the Neoaspergillic Acid Biosynthesis Gene Cluster by Establishing an In Vitro CRISPR-Ribonucleoprotein Genetic System in Aspergillus melleus.</title>
        <authorList>
            <person name="Yuan B."/>
            <person name="Grau M.F."/>
            <person name="Murata R.M."/>
            <person name="Torok T."/>
            <person name="Venkateswaran K."/>
            <person name="Stajich J.E."/>
            <person name="Wang C.C.C."/>
        </authorList>
    </citation>
    <scope>NUCLEOTIDE SEQUENCE [LARGE SCALE GENOMIC DNA]</scope>
    <source>
        <strain evidence="1 2">IMV 1140</strain>
    </source>
</reference>
<proteinExistence type="predicted"/>
<protein>
    <submittedName>
        <fullName evidence="1">Uncharacterized protein</fullName>
    </submittedName>
</protein>
<evidence type="ECO:0000313" key="1">
    <source>
        <dbReference type="EMBL" id="KAK1139504.1"/>
    </source>
</evidence>
<evidence type="ECO:0000313" key="2">
    <source>
        <dbReference type="Proteomes" id="UP001177260"/>
    </source>
</evidence>
<comment type="caution">
    <text evidence="1">The sequence shown here is derived from an EMBL/GenBank/DDBJ whole genome shotgun (WGS) entry which is preliminary data.</text>
</comment>
<accession>A0ACC3APE4</accession>
<name>A0ACC3APE4_9EURO</name>
<dbReference type="EMBL" id="JAOPJF010000106">
    <property type="protein sequence ID" value="KAK1139504.1"/>
    <property type="molecule type" value="Genomic_DNA"/>
</dbReference>
<organism evidence="1 2">
    <name type="scientific">Aspergillus melleus</name>
    <dbReference type="NCBI Taxonomy" id="138277"/>
    <lineage>
        <taxon>Eukaryota</taxon>
        <taxon>Fungi</taxon>
        <taxon>Dikarya</taxon>
        <taxon>Ascomycota</taxon>
        <taxon>Pezizomycotina</taxon>
        <taxon>Eurotiomycetes</taxon>
        <taxon>Eurotiomycetidae</taxon>
        <taxon>Eurotiales</taxon>
        <taxon>Aspergillaceae</taxon>
        <taxon>Aspergillus</taxon>
        <taxon>Aspergillus subgen. Circumdati</taxon>
    </lineage>
</organism>
<sequence length="334" mass="37148">MVTATRRRTLEVAQPITDSNVEVQIKTRSKRKSDTAAAPTTQIRGSKRRKRASLESNQEPESGSQNETPEATQEIEAQLEPESEPEAAPEPEEKPATNGKTKHFRFDSEEPEIPLDTPAEENTETPQDKEGSDDDSSDDEAPEAINNSAQLSKIRSEAKKHEQAKQLEEQLKKEKRRQLDELRKSQAKMSNKKKESFADDLLSESTETLQGSTTQDVQRSALPALLPDDILNAAPATRPLTPPAEELETGPKKPNKLRFLEKSEKRPKDVRMGDVTIRVLDGEPPQKKSKTSLAPKSSKNGRNARDNWLNKSRSTGSVNGLRRTKGGPSGFVRR</sequence>
<keyword evidence="2" id="KW-1185">Reference proteome</keyword>
<gene>
    <name evidence="1" type="ORF">N8T08_000709</name>
</gene>